<dbReference type="EMBL" id="KZ613538">
    <property type="protein sequence ID" value="PMD12948.1"/>
    <property type="molecule type" value="Genomic_DNA"/>
</dbReference>
<dbReference type="Proteomes" id="UP000235672">
    <property type="component" value="Unassembled WGS sequence"/>
</dbReference>
<keyword evidence="3" id="KW-1185">Reference proteome</keyword>
<name>A0A2J6PFZ6_9HELO</name>
<dbReference type="STRING" id="1745343.A0A2J6PFZ6"/>
<organism evidence="2 3">
    <name type="scientific">Hyaloscypha hepaticicola</name>
    <dbReference type="NCBI Taxonomy" id="2082293"/>
    <lineage>
        <taxon>Eukaryota</taxon>
        <taxon>Fungi</taxon>
        <taxon>Dikarya</taxon>
        <taxon>Ascomycota</taxon>
        <taxon>Pezizomycotina</taxon>
        <taxon>Leotiomycetes</taxon>
        <taxon>Helotiales</taxon>
        <taxon>Hyaloscyphaceae</taxon>
        <taxon>Hyaloscypha</taxon>
    </lineage>
</organism>
<gene>
    <name evidence="2" type="ORF">NA56DRAFT_586396</name>
</gene>
<sequence length="72" mass="8885">LYINYRGFNKVIIKNRYPLSLINEILNRLVKVKIFTNLNLKDIYYYIYIYNSYKYFEYLIILFGLVNILVIF</sequence>
<dbReference type="InterPro" id="IPR043502">
    <property type="entry name" value="DNA/RNA_pol_sf"/>
</dbReference>
<evidence type="ECO:0000313" key="3">
    <source>
        <dbReference type="Proteomes" id="UP000235672"/>
    </source>
</evidence>
<evidence type="ECO:0000313" key="2">
    <source>
        <dbReference type="EMBL" id="PMD12948.1"/>
    </source>
</evidence>
<protein>
    <submittedName>
        <fullName evidence="2">Uncharacterized protein</fullName>
    </submittedName>
</protein>
<feature type="non-terminal residue" evidence="2">
    <location>
        <position position="1"/>
    </location>
</feature>
<dbReference type="Gene3D" id="3.30.70.270">
    <property type="match status" value="1"/>
</dbReference>
<keyword evidence="1" id="KW-0472">Membrane</keyword>
<reference evidence="2 3" key="1">
    <citation type="submission" date="2016-05" db="EMBL/GenBank/DDBJ databases">
        <title>A degradative enzymes factory behind the ericoid mycorrhizal symbiosis.</title>
        <authorList>
            <consortium name="DOE Joint Genome Institute"/>
            <person name="Martino E."/>
            <person name="Morin E."/>
            <person name="Grelet G."/>
            <person name="Kuo A."/>
            <person name="Kohler A."/>
            <person name="Daghino S."/>
            <person name="Barry K."/>
            <person name="Choi C."/>
            <person name="Cichocki N."/>
            <person name="Clum A."/>
            <person name="Copeland A."/>
            <person name="Hainaut M."/>
            <person name="Haridas S."/>
            <person name="Labutti K."/>
            <person name="Lindquist E."/>
            <person name="Lipzen A."/>
            <person name="Khouja H.-R."/>
            <person name="Murat C."/>
            <person name="Ohm R."/>
            <person name="Olson A."/>
            <person name="Spatafora J."/>
            <person name="Veneault-Fourrey C."/>
            <person name="Henrissat B."/>
            <person name="Grigoriev I."/>
            <person name="Martin F."/>
            <person name="Perotto S."/>
        </authorList>
    </citation>
    <scope>NUCLEOTIDE SEQUENCE [LARGE SCALE GENOMIC DNA]</scope>
    <source>
        <strain evidence="2 3">UAMH 7357</strain>
    </source>
</reference>
<dbReference type="OrthoDB" id="4729352at2759"/>
<dbReference type="InterPro" id="IPR043128">
    <property type="entry name" value="Rev_trsase/Diguanyl_cyclase"/>
</dbReference>
<evidence type="ECO:0000256" key="1">
    <source>
        <dbReference type="SAM" id="Phobius"/>
    </source>
</evidence>
<dbReference type="Gene3D" id="3.10.10.10">
    <property type="entry name" value="HIV Type 1 Reverse Transcriptase, subunit A, domain 1"/>
    <property type="match status" value="1"/>
</dbReference>
<keyword evidence="1" id="KW-0812">Transmembrane</keyword>
<proteinExistence type="predicted"/>
<keyword evidence="1" id="KW-1133">Transmembrane helix</keyword>
<accession>A0A2J6PFZ6</accession>
<dbReference type="SUPFAM" id="SSF56672">
    <property type="entry name" value="DNA/RNA polymerases"/>
    <property type="match status" value="1"/>
</dbReference>
<feature type="transmembrane region" description="Helical" evidence="1">
    <location>
        <begin position="55"/>
        <end position="71"/>
    </location>
</feature>
<dbReference type="AlphaFoldDB" id="A0A2J6PFZ6"/>